<name>A0A0C9TZ48_PAXIN</name>
<feature type="region of interest" description="Disordered" evidence="7">
    <location>
        <begin position="190"/>
        <end position="214"/>
    </location>
</feature>
<dbReference type="InterPro" id="IPR056166">
    <property type="entry name" value="TPR_ELP1"/>
</dbReference>
<dbReference type="Pfam" id="PF23878">
    <property type="entry name" value="TPR_ELP1"/>
    <property type="match status" value="1"/>
</dbReference>
<dbReference type="InterPro" id="IPR056164">
    <property type="entry name" value="Beta-prop_ELP1_1st"/>
</dbReference>
<evidence type="ECO:0000313" key="14">
    <source>
        <dbReference type="Proteomes" id="UP000053647"/>
    </source>
</evidence>
<dbReference type="GO" id="GO:0005829">
    <property type="term" value="C:cytosol"/>
    <property type="evidence" value="ECO:0007669"/>
    <property type="project" value="TreeGrafter"/>
</dbReference>
<evidence type="ECO:0000256" key="3">
    <source>
        <dbReference type="ARBA" id="ARBA00022490"/>
    </source>
</evidence>
<proteinExistence type="inferred from homology"/>
<feature type="domain" description="ELP1 three-helical bundle" evidence="12">
    <location>
        <begin position="1093"/>
        <end position="1262"/>
    </location>
</feature>
<protein>
    <recommendedName>
        <fullName evidence="5 6">Elongator complex protein 1</fullName>
    </recommendedName>
</protein>
<keyword evidence="14" id="KW-1185">Reference proteome</keyword>
<dbReference type="OrthoDB" id="40048at2759"/>
<feature type="domain" description="ELP1 TPR" evidence="10">
    <location>
        <begin position="921"/>
        <end position="1083"/>
    </location>
</feature>
<dbReference type="Gene3D" id="2.130.10.10">
    <property type="entry name" value="YVTN repeat-like/Quinoprotein amine dehydrogenase"/>
    <property type="match status" value="1"/>
</dbReference>
<reference evidence="13 14" key="1">
    <citation type="submission" date="2014-06" db="EMBL/GenBank/DDBJ databases">
        <authorList>
            <consortium name="DOE Joint Genome Institute"/>
            <person name="Kuo A."/>
            <person name="Kohler A."/>
            <person name="Nagy L.G."/>
            <person name="Floudas D."/>
            <person name="Copeland A."/>
            <person name="Barry K.W."/>
            <person name="Cichocki N."/>
            <person name="Veneault-Fourrey C."/>
            <person name="LaButti K."/>
            <person name="Lindquist E.A."/>
            <person name="Lipzen A."/>
            <person name="Lundell T."/>
            <person name="Morin E."/>
            <person name="Murat C."/>
            <person name="Sun H."/>
            <person name="Tunlid A."/>
            <person name="Henrissat B."/>
            <person name="Grigoriev I.V."/>
            <person name="Hibbett D.S."/>
            <person name="Martin F."/>
            <person name="Nordberg H.P."/>
            <person name="Cantor M.N."/>
            <person name="Hua S.X."/>
        </authorList>
    </citation>
    <scope>NUCLEOTIDE SEQUENCE [LARGE SCALE GENOMIC DNA]</scope>
    <source>
        <strain evidence="13 14">ATCC 200175</strain>
    </source>
</reference>
<dbReference type="HOGENOM" id="CLU_001477_0_0_1"/>
<evidence type="ECO:0000256" key="2">
    <source>
        <dbReference type="ARBA" id="ARBA00006086"/>
    </source>
</evidence>
<dbReference type="GO" id="GO:0005634">
    <property type="term" value="C:nucleus"/>
    <property type="evidence" value="ECO:0007669"/>
    <property type="project" value="UniProtKB-SubCell"/>
</dbReference>
<evidence type="ECO:0000259" key="8">
    <source>
        <dbReference type="Pfam" id="PF04762"/>
    </source>
</evidence>
<dbReference type="InterPro" id="IPR056167">
    <property type="entry name" value="A-sol_ELP1"/>
</dbReference>
<evidence type="ECO:0000256" key="4">
    <source>
        <dbReference type="ARBA" id="ARBA00022694"/>
    </source>
</evidence>
<reference evidence="14" key="2">
    <citation type="submission" date="2015-01" db="EMBL/GenBank/DDBJ databases">
        <title>Evolutionary Origins and Diversification of the Mycorrhizal Mutualists.</title>
        <authorList>
            <consortium name="DOE Joint Genome Institute"/>
            <consortium name="Mycorrhizal Genomics Consortium"/>
            <person name="Kohler A."/>
            <person name="Kuo A."/>
            <person name="Nagy L.G."/>
            <person name="Floudas D."/>
            <person name="Copeland A."/>
            <person name="Barry K.W."/>
            <person name="Cichocki N."/>
            <person name="Veneault-Fourrey C."/>
            <person name="LaButti K."/>
            <person name="Lindquist E.A."/>
            <person name="Lipzen A."/>
            <person name="Lundell T."/>
            <person name="Morin E."/>
            <person name="Murat C."/>
            <person name="Riley R."/>
            <person name="Ohm R."/>
            <person name="Sun H."/>
            <person name="Tunlid A."/>
            <person name="Henrissat B."/>
            <person name="Grigoriev I.V."/>
            <person name="Hibbett D.S."/>
            <person name="Martin F."/>
        </authorList>
    </citation>
    <scope>NUCLEOTIDE SEQUENCE [LARGE SCALE GENOMIC DNA]</scope>
    <source>
        <strain evidence="14">ATCC 200175</strain>
    </source>
</reference>
<dbReference type="PANTHER" id="PTHR12747">
    <property type="entry name" value="ELONGATOR COMPLEX PROTEIN 1"/>
    <property type="match status" value="1"/>
</dbReference>
<dbReference type="Pfam" id="PF23797">
    <property type="entry name" value="Beta-prop_ELP1_2nd"/>
    <property type="match status" value="1"/>
</dbReference>
<keyword evidence="3 6" id="KW-0963">Cytoplasm</keyword>
<evidence type="ECO:0000259" key="10">
    <source>
        <dbReference type="Pfam" id="PF23878"/>
    </source>
</evidence>
<feature type="domain" description="ELP1 alpha-solenoid" evidence="11">
    <location>
        <begin position="736"/>
        <end position="802"/>
    </location>
</feature>
<evidence type="ECO:0000259" key="12">
    <source>
        <dbReference type="Pfam" id="PF23936"/>
    </source>
</evidence>
<dbReference type="GO" id="GO:0033588">
    <property type="term" value="C:elongator holoenzyme complex"/>
    <property type="evidence" value="ECO:0007669"/>
    <property type="project" value="InterPro"/>
</dbReference>
<evidence type="ECO:0000259" key="11">
    <source>
        <dbReference type="Pfam" id="PF23925"/>
    </source>
</evidence>
<feature type="domain" description="ELP1 N-terminal second beta-propeller" evidence="9">
    <location>
        <begin position="421"/>
        <end position="458"/>
    </location>
</feature>
<dbReference type="PANTHER" id="PTHR12747:SF0">
    <property type="entry name" value="ELONGATOR COMPLEX PROTEIN 1"/>
    <property type="match status" value="1"/>
</dbReference>
<keyword evidence="4" id="KW-0819">tRNA processing</keyword>
<feature type="domain" description="ELP1 first N-terminal beta-propeller" evidence="8">
    <location>
        <begin position="1"/>
        <end position="387"/>
    </location>
</feature>
<dbReference type="InterPro" id="IPR006849">
    <property type="entry name" value="Elp1"/>
</dbReference>
<comment type="similarity">
    <text evidence="2 6">Belongs to the ELP1/IKA1 family.</text>
</comment>
<dbReference type="SUPFAM" id="SSF82171">
    <property type="entry name" value="DPP6 N-terminal domain-like"/>
    <property type="match status" value="1"/>
</dbReference>
<accession>A0A0C9TZ48</accession>
<comment type="function">
    <text evidence="6">Component of the elongator complex which is required for multiple tRNA modifications, including mcm5U (5-methoxycarbonylmethyl uridine), mcm5s2U (5-methoxycarbonylmethyl-2-thiouridine), and ncm5U (5-carbamoylmethyl uridine). The elongator complex catalyzes formation of carboxymethyluridine in the wobble base at position 34 in tRNAs.</text>
</comment>
<dbReference type="Pfam" id="PF23936">
    <property type="entry name" value="HB_ELP1"/>
    <property type="match status" value="1"/>
</dbReference>
<feature type="compositionally biased region" description="Basic and acidic residues" evidence="7">
    <location>
        <begin position="195"/>
        <end position="214"/>
    </location>
</feature>
<dbReference type="InterPro" id="IPR015943">
    <property type="entry name" value="WD40/YVTN_repeat-like_dom_sf"/>
</dbReference>
<evidence type="ECO:0000256" key="7">
    <source>
        <dbReference type="SAM" id="MobiDB-lite"/>
    </source>
</evidence>
<dbReference type="UniPathway" id="UPA00988"/>
<dbReference type="InterPro" id="IPR056165">
    <property type="entry name" value="Beta-prop_ELP1_2nd"/>
</dbReference>
<dbReference type="GO" id="GO:0002926">
    <property type="term" value="P:tRNA wobble base 5-methoxycarbonylmethyl-2-thiouridinylation"/>
    <property type="evidence" value="ECO:0007669"/>
    <property type="project" value="TreeGrafter"/>
</dbReference>
<evidence type="ECO:0000259" key="9">
    <source>
        <dbReference type="Pfam" id="PF23797"/>
    </source>
</evidence>
<sequence>MRNLALSATHVFTIQAEEVIQFSSPVSEGTSALLSAIAFDVDRDAVFAATESEGEILVWRTPGTVSPGGGPSFVFCGSFITPNPRIVNLRVLSESSQLALVTLAGDIVVWGLDELGNIGDAEVQGTVESGIVAAAWSPDDSLLTLVTGALWLDVIIMTSAFDVLSEVPIETNAPINVGWGSKETQFHGSIGRGHLSADKEKPKGEGETFDDDGRPRVTWRGDGAYFAVSARSSQPSSQRVIRVYSHEGCLQSTSESVLGLESSAAWRPNGGLIASTQNEVRSGPQDSHKSGKHDVVFFERNGLRHGEFSLRRPPEFSLRRPPEVDGSQYKIKNLVWSPDSAVLAVWIEQVDGDVVQLWTTGNYHWYLKQELQAPGATHLTSVVWHPEASLRLVMTTPSQLITRTFTWETCAGANATGTVGVIDGDQVLLTPFRTQNVPPPMSSYQLKTTPSTTAVDSLDPSSSSRILSPHKRTPVHVSLSPSGDLLAIIWQRGHVAVWSLNTRIGPGKGKVMDPLVIWTTNLGDGDQLWRQVTISNLNEGEKSVVRVTVLGSGGEDTDQANIHEIRFAAGSEQKPESEESWVVKMPEANGRLVSSYDFLPPFWQAFDGEIFEDSWLLVGLAYSGKLSCVLPGSQSALFSGNANSFAMASGFVVFSTTAHEAHFAPVGMLVQYLKSLTETEEFALPLENRTSPAQLSSDTWEKRRVERGSRIVTVVPSTMSLVLQMPRGNLETINPRPLVMEVVKSDLDSGRWQKAFLSCRKHRIDLGIIVQHNQDAFMAGVQVFIDQIQDVDYINLFLTNVGRSQLPQKAIADACDAVRHELEIKDLSKYVNSILTAYVVKSPPDHEAGLAMLLRLRESQPDLVEDAVKYIIFLVDADKLFDTALGMYDFSLVLMVAQHAQKDPREYLPFLRELRALPQFYQRFKIDDHLRRHVKALSNLHRAGPDYFQEALEYLERYQLYEEGLDIWQDSEQRQAVLNAYGSWLFDRRDYTQAALVFVEASDFRKAMVAHERALEWQELFELSTKTTIPEEEVKEIAHRITEELLSKKRYPEAARVLVDYAGDVRQAVIAFVQGNEFSEARRIVSLHSKPELLEDVILPGALESRSQLADDLTEMGEQLYKQVSRLKELRVKKAEEPDAFYGTEDTNLHNVDVMTDVSMAPTAFTRYTVAASVTSKASNSKTKRKMERKVGSGRKGTVDEEEYLLKSMSKLATRCAATQAEVKKLLPHLLQLSKEHRAEGIALQQEFSAFEQELREAIEDIWKKSGSAEEPGPVDSWVTRMQEKEKERLIDPIERVPRPEVEAVEWGLKLLRVRI</sequence>
<gene>
    <name evidence="13" type="ORF">PAXINDRAFT_77003</name>
</gene>
<evidence type="ECO:0000313" key="13">
    <source>
        <dbReference type="EMBL" id="KIJ15613.1"/>
    </source>
</evidence>
<dbReference type="EMBL" id="KN819336">
    <property type="protein sequence ID" value="KIJ15613.1"/>
    <property type="molecule type" value="Genomic_DNA"/>
</dbReference>
<dbReference type="GO" id="GO:0000049">
    <property type="term" value="F:tRNA binding"/>
    <property type="evidence" value="ECO:0007669"/>
    <property type="project" value="TreeGrafter"/>
</dbReference>
<organism evidence="13 14">
    <name type="scientific">Paxillus involutus ATCC 200175</name>
    <dbReference type="NCBI Taxonomy" id="664439"/>
    <lineage>
        <taxon>Eukaryota</taxon>
        <taxon>Fungi</taxon>
        <taxon>Dikarya</taxon>
        <taxon>Basidiomycota</taxon>
        <taxon>Agaricomycotina</taxon>
        <taxon>Agaricomycetes</taxon>
        <taxon>Agaricomycetidae</taxon>
        <taxon>Boletales</taxon>
        <taxon>Paxilineae</taxon>
        <taxon>Paxillaceae</taxon>
        <taxon>Paxillus</taxon>
    </lineage>
</organism>
<dbReference type="InterPro" id="IPR056169">
    <property type="entry name" value="HB_ELP1"/>
</dbReference>
<comment type="pathway">
    <text evidence="1">tRNA modification; 5-methoxycarbonylmethyl-2-thiouridine-tRNA biosynthesis.</text>
</comment>
<comment type="subcellular location">
    <subcellularLocation>
        <location evidence="6">Cytoplasm</location>
    </subcellularLocation>
    <subcellularLocation>
        <location evidence="6">Nucleus</location>
    </subcellularLocation>
</comment>
<evidence type="ECO:0000256" key="6">
    <source>
        <dbReference type="PIRNR" id="PIRNR017233"/>
    </source>
</evidence>
<dbReference type="PIRSF" id="PIRSF017233">
    <property type="entry name" value="IKAP"/>
    <property type="match status" value="1"/>
</dbReference>
<dbReference type="Pfam" id="PF04762">
    <property type="entry name" value="Beta-prop_ELP1_1st"/>
    <property type="match status" value="1"/>
</dbReference>
<evidence type="ECO:0000256" key="1">
    <source>
        <dbReference type="ARBA" id="ARBA00005043"/>
    </source>
</evidence>
<dbReference type="Pfam" id="PF23925">
    <property type="entry name" value="A-sol_ELP1"/>
    <property type="match status" value="2"/>
</dbReference>
<dbReference type="Proteomes" id="UP000053647">
    <property type="component" value="Unassembled WGS sequence"/>
</dbReference>
<keyword evidence="6" id="KW-0539">Nucleus</keyword>
<feature type="domain" description="ELP1 alpha-solenoid" evidence="11">
    <location>
        <begin position="808"/>
        <end position="914"/>
    </location>
</feature>
<evidence type="ECO:0000256" key="5">
    <source>
        <dbReference type="ARBA" id="ARBA00029535"/>
    </source>
</evidence>